<evidence type="ECO:0000313" key="2">
    <source>
        <dbReference type="Proteomes" id="UP001529510"/>
    </source>
</evidence>
<dbReference type="Gene3D" id="2.60.40.10">
    <property type="entry name" value="Immunoglobulins"/>
    <property type="match status" value="1"/>
</dbReference>
<dbReference type="InterPro" id="IPR013783">
    <property type="entry name" value="Ig-like_fold"/>
</dbReference>
<dbReference type="EMBL" id="JAMKFB020000023">
    <property type="protein sequence ID" value="KAL0158647.1"/>
    <property type="molecule type" value="Genomic_DNA"/>
</dbReference>
<feature type="non-terminal residue" evidence="1">
    <location>
        <position position="53"/>
    </location>
</feature>
<dbReference type="AlphaFoldDB" id="A0ABD0NAL8"/>
<keyword evidence="2" id="KW-1185">Reference proteome</keyword>
<accession>A0ABD0NAL8</accession>
<proteinExistence type="predicted"/>
<dbReference type="Proteomes" id="UP001529510">
    <property type="component" value="Unassembled WGS sequence"/>
</dbReference>
<evidence type="ECO:0000313" key="1">
    <source>
        <dbReference type="EMBL" id="KAL0158647.1"/>
    </source>
</evidence>
<protein>
    <submittedName>
        <fullName evidence="1">Uncharacterized protein</fullName>
    </submittedName>
</protein>
<name>A0ABD0NAL8_CIRMR</name>
<sequence length="53" mass="6003">MLVFSPDFPSTSYKVLDDRIIILRAEKTDTSVYQCEASNRHGTLLVNTNVLVM</sequence>
<dbReference type="SUPFAM" id="SSF48726">
    <property type="entry name" value="Immunoglobulin"/>
    <property type="match status" value="1"/>
</dbReference>
<gene>
    <name evidence="1" type="ORF">M9458_046723</name>
</gene>
<comment type="caution">
    <text evidence="1">The sequence shown here is derived from an EMBL/GenBank/DDBJ whole genome shotgun (WGS) entry which is preliminary data.</text>
</comment>
<reference evidence="1 2" key="1">
    <citation type="submission" date="2024-05" db="EMBL/GenBank/DDBJ databases">
        <title>Genome sequencing and assembly of Indian major carp, Cirrhinus mrigala (Hamilton, 1822).</title>
        <authorList>
            <person name="Mohindra V."/>
            <person name="Chowdhury L.M."/>
            <person name="Lal K."/>
            <person name="Jena J.K."/>
        </authorList>
    </citation>
    <scope>NUCLEOTIDE SEQUENCE [LARGE SCALE GENOMIC DNA]</scope>
    <source>
        <strain evidence="1">CM1030</strain>
        <tissue evidence="1">Blood</tissue>
    </source>
</reference>
<dbReference type="InterPro" id="IPR036179">
    <property type="entry name" value="Ig-like_dom_sf"/>
</dbReference>
<organism evidence="1 2">
    <name type="scientific">Cirrhinus mrigala</name>
    <name type="common">Mrigala</name>
    <dbReference type="NCBI Taxonomy" id="683832"/>
    <lineage>
        <taxon>Eukaryota</taxon>
        <taxon>Metazoa</taxon>
        <taxon>Chordata</taxon>
        <taxon>Craniata</taxon>
        <taxon>Vertebrata</taxon>
        <taxon>Euteleostomi</taxon>
        <taxon>Actinopterygii</taxon>
        <taxon>Neopterygii</taxon>
        <taxon>Teleostei</taxon>
        <taxon>Ostariophysi</taxon>
        <taxon>Cypriniformes</taxon>
        <taxon>Cyprinidae</taxon>
        <taxon>Labeoninae</taxon>
        <taxon>Labeonini</taxon>
        <taxon>Cirrhinus</taxon>
    </lineage>
</organism>